<dbReference type="Proteomes" id="UP000054560">
    <property type="component" value="Unassembled WGS sequence"/>
</dbReference>
<keyword evidence="4" id="KW-1185">Reference proteome</keyword>
<dbReference type="InterPro" id="IPR018931">
    <property type="entry name" value="DUF2520"/>
</dbReference>
<dbReference type="PANTHER" id="PTHR40459">
    <property type="entry name" value="CONSERVED HYPOTHETICAL ALANINE AND LEUCINE RICH PROTEIN"/>
    <property type="match status" value="1"/>
</dbReference>
<gene>
    <name evidence="3" type="ORF">SARC_02088</name>
</gene>
<dbReference type="InterPro" id="IPR008927">
    <property type="entry name" value="6-PGluconate_DH-like_C_sf"/>
</dbReference>
<evidence type="ECO:0000259" key="2">
    <source>
        <dbReference type="Pfam" id="PF10728"/>
    </source>
</evidence>
<reference evidence="3 4" key="1">
    <citation type="submission" date="2011-02" db="EMBL/GenBank/DDBJ databases">
        <title>The Genome Sequence of Sphaeroforma arctica JP610.</title>
        <authorList>
            <consortium name="The Broad Institute Genome Sequencing Platform"/>
            <person name="Russ C."/>
            <person name="Cuomo C."/>
            <person name="Young S.K."/>
            <person name="Zeng Q."/>
            <person name="Gargeya S."/>
            <person name="Alvarado L."/>
            <person name="Berlin A."/>
            <person name="Chapman S.B."/>
            <person name="Chen Z."/>
            <person name="Freedman E."/>
            <person name="Gellesch M."/>
            <person name="Goldberg J."/>
            <person name="Griggs A."/>
            <person name="Gujja S."/>
            <person name="Heilman E."/>
            <person name="Heiman D."/>
            <person name="Howarth C."/>
            <person name="Mehta T."/>
            <person name="Neiman D."/>
            <person name="Pearson M."/>
            <person name="Roberts A."/>
            <person name="Saif S."/>
            <person name="Shea T."/>
            <person name="Shenoy N."/>
            <person name="Sisk P."/>
            <person name="Stolte C."/>
            <person name="Sykes S."/>
            <person name="White J."/>
            <person name="Yandava C."/>
            <person name="Burger G."/>
            <person name="Gray M.W."/>
            <person name="Holland P.W.H."/>
            <person name="King N."/>
            <person name="Lang F.B.F."/>
            <person name="Roger A.J."/>
            <person name="Ruiz-Trillo I."/>
            <person name="Haas B."/>
            <person name="Nusbaum C."/>
            <person name="Birren B."/>
        </authorList>
    </citation>
    <scope>NUCLEOTIDE SEQUENCE [LARGE SCALE GENOMIC DNA]</scope>
    <source>
        <strain evidence="3 4">JP610</strain>
    </source>
</reference>
<dbReference type="InterPro" id="IPR036291">
    <property type="entry name" value="NAD(P)-bd_dom_sf"/>
</dbReference>
<dbReference type="Pfam" id="PF10728">
    <property type="entry name" value="DUF2520"/>
    <property type="match status" value="1"/>
</dbReference>
<dbReference type="InterPro" id="IPR019665">
    <property type="entry name" value="OxRdtase/DH_put_Rossmann_dom"/>
</dbReference>
<dbReference type="Gene3D" id="1.10.1040.20">
    <property type="entry name" value="ProC-like, C-terminal domain"/>
    <property type="match status" value="1"/>
</dbReference>
<protein>
    <recommendedName>
        <fullName evidence="5">DUF2520 domain-containing protein</fullName>
    </recommendedName>
</protein>
<name>A0A0L0GA11_9EUKA</name>
<evidence type="ECO:0000313" key="3">
    <source>
        <dbReference type="EMBL" id="KNC85749.1"/>
    </source>
</evidence>
<evidence type="ECO:0000313" key="4">
    <source>
        <dbReference type="Proteomes" id="UP000054560"/>
    </source>
</evidence>
<dbReference type="SUPFAM" id="SSF48179">
    <property type="entry name" value="6-phosphogluconate dehydrogenase C-terminal domain-like"/>
    <property type="match status" value="1"/>
</dbReference>
<feature type="domain" description="Putative oxidoreductase/dehydrogenase Rossmann-like" evidence="1">
    <location>
        <begin position="4"/>
        <end position="119"/>
    </location>
</feature>
<dbReference type="AlphaFoldDB" id="A0A0L0GA11"/>
<feature type="domain" description="DUF2520" evidence="2">
    <location>
        <begin position="137"/>
        <end position="265"/>
    </location>
</feature>
<dbReference type="InterPro" id="IPR037108">
    <property type="entry name" value="TM1727-like_C_sf"/>
</dbReference>
<dbReference type="GeneID" id="25902592"/>
<dbReference type="Gene3D" id="3.40.50.720">
    <property type="entry name" value="NAD(P)-binding Rossmann-like Domain"/>
    <property type="match status" value="1"/>
</dbReference>
<accession>A0A0L0GA11</accession>
<dbReference type="SUPFAM" id="SSF51735">
    <property type="entry name" value="NAD(P)-binding Rossmann-fold domains"/>
    <property type="match status" value="1"/>
</dbReference>
<evidence type="ECO:0008006" key="5">
    <source>
        <dbReference type="Google" id="ProtNLM"/>
    </source>
</evidence>
<dbReference type="RefSeq" id="XP_014159651.1">
    <property type="nucleotide sequence ID" value="XM_014304176.1"/>
</dbReference>
<proteinExistence type="predicted"/>
<dbReference type="EMBL" id="KQ241686">
    <property type="protein sequence ID" value="KNC85749.1"/>
    <property type="molecule type" value="Genomic_DNA"/>
</dbReference>
<evidence type="ECO:0000259" key="1">
    <source>
        <dbReference type="Pfam" id="PF10727"/>
    </source>
</evidence>
<organism evidence="3 4">
    <name type="scientific">Sphaeroforma arctica JP610</name>
    <dbReference type="NCBI Taxonomy" id="667725"/>
    <lineage>
        <taxon>Eukaryota</taxon>
        <taxon>Ichthyosporea</taxon>
        <taxon>Ichthyophonida</taxon>
        <taxon>Sphaeroforma</taxon>
    </lineage>
</organism>
<dbReference type="PANTHER" id="PTHR40459:SF1">
    <property type="entry name" value="CONSERVED HYPOTHETICAL ALANINE AND LEUCINE RICH PROTEIN"/>
    <property type="match status" value="1"/>
</dbReference>
<dbReference type="Pfam" id="PF10727">
    <property type="entry name" value="Rossmann-like"/>
    <property type="match status" value="1"/>
</dbReference>
<sequence>MIARVAIVGAGRVGTTLTRALVEAQYDVVSVMSRTLGSAQKAVNTANENNSTAVDKIADIAASDIVFLTVPDELIKATAREIMESAVDTKAICHCSGAKSSAELQFAADAGMRVASMHPLQSFADPGTAMANLPGTYWALEGVEGLTDELQTMIQRLQGICLPIKRDQKVAYHAGAVLACNYLYTLESIATKVMSQSGIPPEDCLKALMPLLQGTLNNMGSVGLPQALSGPISRGDIHTVEQHLSNLSSISSPERAREVYSLMGMEAIDMATKQITGIDSDTAERLRSLLDPQKKYSNQ</sequence>